<dbReference type="SUPFAM" id="SSF48264">
    <property type="entry name" value="Cytochrome P450"/>
    <property type="match status" value="1"/>
</dbReference>
<organism evidence="7 8">
    <name type="scientific">Polyplosphaeria fusca</name>
    <dbReference type="NCBI Taxonomy" id="682080"/>
    <lineage>
        <taxon>Eukaryota</taxon>
        <taxon>Fungi</taxon>
        <taxon>Dikarya</taxon>
        <taxon>Ascomycota</taxon>
        <taxon>Pezizomycotina</taxon>
        <taxon>Dothideomycetes</taxon>
        <taxon>Pleosporomycetidae</taxon>
        <taxon>Pleosporales</taxon>
        <taxon>Tetraplosphaeriaceae</taxon>
        <taxon>Polyplosphaeria</taxon>
    </lineage>
</organism>
<dbReference type="Pfam" id="PF00067">
    <property type="entry name" value="p450"/>
    <property type="match status" value="1"/>
</dbReference>
<evidence type="ECO:0000256" key="1">
    <source>
        <dbReference type="ARBA" id="ARBA00010617"/>
    </source>
</evidence>
<proteinExistence type="inferred from homology"/>
<dbReference type="InterPro" id="IPR036396">
    <property type="entry name" value="Cyt_P450_sf"/>
</dbReference>
<dbReference type="Proteomes" id="UP000799444">
    <property type="component" value="Unassembled WGS sequence"/>
</dbReference>
<dbReference type="GO" id="GO:0020037">
    <property type="term" value="F:heme binding"/>
    <property type="evidence" value="ECO:0007669"/>
    <property type="project" value="InterPro"/>
</dbReference>
<dbReference type="PRINTS" id="PR00463">
    <property type="entry name" value="EP450I"/>
</dbReference>
<dbReference type="InterPro" id="IPR017972">
    <property type="entry name" value="Cyt_P450_CS"/>
</dbReference>
<evidence type="ECO:0000256" key="2">
    <source>
        <dbReference type="ARBA" id="ARBA00022723"/>
    </source>
</evidence>
<evidence type="ECO:0000256" key="3">
    <source>
        <dbReference type="ARBA" id="ARBA00023002"/>
    </source>
</evidence>
<keyword evidence="2 5" id="KW-0479">Metal-binding</keyword>
<evidence type="ECO:0000256" key="5">
    <source>
        <dbReference type="PIRSR" id="PIRSR602401-1"/>
    </source>
</evidence>
<reference evidence="7" key="1">
    <citation type="journal article" date="2020" name="Stud. Mycol.">
        <title>101 Dothideomycetes genomes: a test case for predicting lifestyles and emergence of pathogens.</title>
        <authorList>
            <person name="Haridas S."/>
            <person name="Albert R."/>
            <person name="Binder M."/>
            <person name="Bloem J."/>
            <person name="Labutti K."/>
            <person name="Salamov A."/>
            <person name="Andreopoulos B."/>
            <person name="Baker S."/>
            <person name="Barry K."/>
            <person name="Bills G."/>
            <person name="Bluhm B."/>
            <person name="Cannon C."/>
            <person name="Castanera R."/>
            <person name="Culley D."/>
            <person name="Daum C."/>
            <person name="Ezra D."/>
            <person name="Gonzalez J."/>
            <person name="Henrissat B."/>
            <person name="Kuo A."/>
            <person name="Liang C."/>
            <person name="Lipzen A."/>
            <person name="Lutzoni F."/>
            <person name="Magnuson J."/>
            <person name="Mondo S."/>
            <person name="Nolan M."/>
            <person name="Ohm R."/>
            <person name="Pangilinan J."/>
            <person name="Park H.-J."/>
            <person name="Ramirez L."/>
            <person name="Alfaro M."/>
            <person name="Sun H."/>
            <person name="Tritt A."/>
            <person name="Yoshinaga Y."/>
            <person name="Zwiers L.-H."/>
            <person name="Turgeon B."/>
            <person name="Goodwin S."/>
            <person name="Spatafora J."/>
            <person name="Crous P."/>
            <person name="Grigoriev I."/>
        </authorList>
    </citation>
    <scope>NUCLEOTIDE SEQUENCE</scope>
    <source>
        <strain evidence="7">CBS 125425</strain>
    </source>
</reference>
<dbReference type="CDD" id="cd11065">
    <property type="entry name" value="CYP64-like"/>
    <property type="match status" value="1"/>
</dbReference>
<dbReference type="EMBL" id="ML996174">
    <property type="protein sequence ID" value="KAF2732585.1"/>
    <property type="molecule type" value="Genomic_DNA"/>
</dbReference>
<keyword evidence="6" id="KW-0503">Monooxygenase</keyword>
<comment type="similarity">
    <text evidence="1 6">Belongs to the cytochrome P450 family.</text>
</comment>
<dbReference type="PROSITE" id="PS00086">
    <property type="entry name" value="CYTOCHROME_P450"/>
    <property type="match status" value="1"/>
</dbReference>
<name>A0A9P4V1S4_9PLEO</name>
<dbReference type="PANTHER" id="PTHR46300">
    <property type="entry name" value="P450, PUTATIVE (EUROFUNG)-RELATED-RELATED"/>
    <property type="match status" value="1"/>
</dbReference>
<dbReference type="PRINTS" id="PR00385">
    <property type="entry name" value="P450"/>
</dbReference>
<dbReference type="InterPro" id="IPR002401">
    <property type="entry name" value="Cyt_P450_E_grp-I"/>
</dbReference>
<accession>A0A9P4V1S4</accession>
<dbReference type="GO" id="GO:0005506">
    <property type="term" value="F:iron ion binding"/>
    <property type="evidence" value="ECO:0007669"/>
    <property type="project" value="InterPro"/>
</dbReference>
<sequence>MPPGPTPLPFVGNKLQLPKSQPWIQFQKWSKIYGPIFTVWIGRKPTVVVSDPVVAAELLEKRSNKYSSRPRMVAMGEILWDGASVLVQRYGKEWSIRRKLLHQALTPKALRLYKPVQDAEASRLCHHLLGNPPNWDKLFERYTSSIVFSVSYGHRIDSLNAKVIHDRFDFMHYSASLNVPGKYAVETFPFLKHVPDFLTPWKADIKEHGKREAAANMALVDLVRSDLARAKTQGADIPDSLCKLLLELREKEHIPLSERDFSFIPASLFGAGSDTTASTLCTAFLALVTHPPALRAAHAELDEVIGAERTPTFDDESRLPYIRALVKEVLRWRPVAVLGGTPHASTEDDYYEGYYIPADTTVLGNSWAINLNDEYYPSPHHFDPARFLDTALAAKNKQPTLESGKPHPSKTGHSSFGWGRRICPGADLAANSLFIALAKILWAFEVLPVDGRKYDVFAYTEGFNIRPRPFECVIKVRSEAHRRVLEKESGHADEVLERFTPFGE</sequence>
<comment type="caution">
    <text evidence="7">The sequence shown here is derived from an EMBL/GenBank/DDBJ whole genome shotgun (WGS) entry which is preliminary data.</text>
</comment>
<evidence type="ECO:0000256" key="6">
    <source>
        <dbReference type="RuleBase" id="RU000461"/>
    </source>
</evidence>
<dbReference type="PANTHER" id="PTHR46300:SF4">
    <property type="entry name" value="CYTOCHROME P450 98A3"/>
    <property type="match status" value="1"/>
</dbReference>
<protein>
    <submittedName>
        <fullName evidence="7">Cytochrome P450</fullName>
    </submittedName>
</protein>
<dbReference type="InterPro" id="IPR050364">
    <property type="entry name" value="Cytochrome_P450_fung"/>
</dbReference>
<dbReference type="OrthoDB" id="2789670at2759"/>
<evidence type="ECO:0000256" key="4">
    <source>
        <dbReference type="ARBA" id="ARBA00023004"/>
    </source>
</evidence>
<dbReference type="GO" id="GO:0004497">
    <property type="term" value="F:monooxygenase activity"/>
    <property type="evidence" value="ECO:0007669"/>
    <property type="project" value="UniProtKB-KW"/>
</dbReference>
<keyword evidence="5 6" id="KW-0349">Heme</keyword>
<keyword evidence="3 6" id="KW-0560">Oxidoreductase</keyword>
<dbReference type="Gene3D" id="1.10.630.10">
    <property type="entry name" value="Cytochrome P450"/>
    <property type="match status" value="1"/>
</dbReference>
<evidence type="ECO:0000313" key="7">
    <source>
        <dbReference type="EMBL" id="KAF2732585.1"/>
    </source>
</evidence>
<comment type="cofactor">
    <cofactor evidence="5">
        <name>heme</name>
        <dbReference type="ChEBI" id="CHEBI:30413"/>
    </cofactor>
</comment>
<keyword evidence="8" id="KW-1185">Reference proteome</keyword>
<keyword evidence="4 5" id="KW-0408">Iron</keyword>
<feature type="binding site" description="axial binding residue" evidence="5">
    <location>
        <position position="423"/>
    </location>
    <ligand>
        <name>heme</name>
        <dbReference type="ChEBI" id="CHEBI:30413"/>
    </ligand>
    <ligandPart>
        <name>Fe</name>
        <dbReference type="ChEBI" id="CHEBI:18248"/>
    </ligandPart>
</feature>
<gene>
    <name evidence="7" type="ORF">EJ04DRAFT_305917</name>
</gene>
<dbReference type="InterPro" id="IPR001128">
    <property type="entry name" value="Cyt_P450"/>
</dbReference>
<dbReference type="GO" id="GO:0016705">
    <property type="term" value="F:oxidoreductase activity, acting on paired donors, with incorporation or reduction of molecular oxygen"/>
    <property type="evidence" value="ECO:0007669"/>
    <property type="project" value="InterPro"/>
</dbReference>
<dbReference type="AlphaFoldDB" id="A0A9P4V1S4"/>
<evidence type="ECO:0000313" key="8">
    <source>
        <dbReference type="Proteomes" id="UP000799444"/>
    </source>
</evidence>